<gene>
    <name evidence="1" type="ORF">WJX74_003855</name>
</gene>
<evidence type="ECO:0000313" key="1">
    <source>
        <dbReference type="EMBL" id="KAK9840123.1"/>
    </source>
</evidence>
<proteinExistence type="predicted"/>
<dbReference type="CDD" id="cd22958">
    <property type="entry name" value="DD_DPY30_SDC1-like"/>
    <property type="match status" value="1"/>
</dbReference>
<keyword evidence="2" id="KW-1185">Reference proteome</keyword>
<accession>A0AAW1S3D3</accession>
<evidence type="ECO:0000313" key="2">
    <source>
        <dbReference type="Proteomes" id="UP001438707"/>
    </source>
</evidence>
<protein>
    <submittedName>
        <fullName evidence="1">Uncharacterized protein</fullName>
    </submittedName>
</protein>
<dbReference type="Proteomes" id="UP001438707">
    <property type="component" value="Unassembled WGS sequence"/>
</dbReference>
<organism evidence="1 2">
    <name type="scientific">Apatococcus lobatus</name>
    <dbReference type="NCBI Taxonomy" id="904363"/>
    <lineage>
        <taxon>Eukaryota</taxon>
        <taxon>Viridiplantae</taxon>
        <taxon>Chlorophyta</taxon>
        <taxon>core chlorophytes</taxon>
        <taxon>Trebouxiophyceae</taxon>
        <taxon>Chlorellales</taxon>
        <taxon>Chlorellaceae</taxon>
        <taxon>Apatococcus</taxon>
    </lineage>
</organism>
<sequence length="223" mass="23777">MGAQPTSPGKSRDTGSRLQETLMTALTELIVRQPADPLCWLYTYFQGLLPGASAAERAVCQFDQSVSTVWHRKEAAAAAFLAGIDDDEAWDRADLQELLLKLVPASASSKGLLAQLQGPEVTGRCSLEEFTAVISAAVLVRQTSEAVGALTESHCKASDGDRTPFPKKDIFQGLQDALRSPATSLCNTAAHPAKLDGSVPETLGGAEETELEMDVFDMILQAV</sequence>
<dbReference type="AlphaFoldDB" id="A0AAW1S3D3"/>
<comment type="caution">
    <text evidence="1">The sequence shown here is derived from an EMBL/GenBank/DDBJ whole genome shotgun (WGS) entry which is preliminary data.</text>
</comment>
<reference evidence="1 2" key="1">
    <citation type="journal article" date="2024" name="Nat. Commun.">
        <title>Phylogenomics reveals the evolutionary origins of lichenization in chlorophyte algae.</title>
        <authorList>
            <person name="Puginier C."/>
            <person name="Libourel C."/>
            <person name="Otte J."/>
            <person name="Skaloud P."/>
            <person name="Haon M."/>
            <person name="Grisel S."/>
            <person name="Petersen M."/>
            <person name="Berrin J.G."/>
            <person name="Delaux P.M."/>
            <person name="Dal Grande F."/>
            <person name="Keller J."/>
        </authorList>
    </citation>
    <scope>NUCLEOTIDE SEQUENCE [LARGE SCALE GENOMIC DNA]</scope>
    <source>
        <strain evidence="1 2">SAG 2145</strain>
    </source>
</reference>
<dbReference type="EMBL" id="JALJOS010000004">
    <property type="protein sequence ID" value="KAK9840123.1"/>
    <property type="molecule type" value="Genomic_DNA"/>
</dbReference>
<name>A0AAW1S3D3_9CHLO</name>